<keyword evidence="9" id="KW-1015">Disulfide bond</keyword>
<dbReference type="AlphaFoldDB" id="D6X2M1"/>
<evidence type="ECO:0000256" key="1">
    <source>
        <dbReference type="ARBA" id="ARBA00004141"/>
    </source>
</evidence>
<name>D6X2M1_TRICA</name>
<evidence type="ECO:0000256" key="4">
    <source>
        <dbReference type="ARBA" id="ARBA00022692"/>
    </source>
</evidence>
<reference evidence="13 14" key="1">
    <citation type="journal article" date="2008" name="Nature">
        <title>The genome of the model beetle and pest Tribolium castaneum.</title>
        <authorList>
            <consortium name="Tribolium Genome Sequencing Consortium"/>
            <person name="Richards S."/>
            <person name="Gibbs R.A."/>
            <person name="Weinstock G.M."/>
            <person name="Brown S.J."/>
            <person name="Denell R."/>
            <person name="Beeman R.W."/>
            <person name="Gibbs R."/>
            <person name="Beeman R.W."/>
            <person name="Brown S.J."/>
            <person name="Bucher G."/>
            <person name="Friedrich M."/>
            <person name="Grimmelikhuijzen C.J."/>
            <person name="Klingler M."/>
            <person name="Lorenzen M."/>
            <person name="Richards S."/>
            <person name="Roth S."/>
            <person name="Schroder R."/>
            <person name="Tautz D."/>
            <person name="Zdobnov E.M."/>
            <person name="Muzny D."/>
            <person name="Gibbs R.A."/>
            <person name="Weinstock G.M."/>
            <person name="Attaway T."/>
            <person name="Bell S."/>
            <person name="Buhay C.J."/>
            <person name="Chandrabose M.N."/>
            <person name="Chavez D."/>
            <person name="Clerk-Blankenburg K.P."/>
            <person name="Cree A."/>
            <person name="Dao M."/>
            <person name="Davis C."/>
            <person name="Chacko J."/>
            <person name="Dinh H."/>
            <person name="Dugan-Rocha S."/>
            <person name="Fowler G."/>
            <person name="Garner T.T."/>
            <person name="Garnes J."/>
            <person name="Gnirke A."/>
            <person name="Hawes A."/>
            <person name="Hernandez J."/>
            <person name="Hines S."/>
            <person name="Holder M."/>
            <person name="Hume J."/>
            <person name="Jhangiani S.N."/>
            <person name="Joshi V."/>
            <person name="Khan Z.M."/>
            <person name="Jackson L."/>
            <person name="Kovar C."/>
            <person name="Kowis A."/>
            <person name="Lee S."/>
            <person name="Lewis L.R."/>
            <person name="Margolis J."/>
            <person name="Morgan M."/>
            <person name="Nazareth L.V."/>
            <person name="Nguyen N."/>
            <person name="Okwuonu G."/>
            <person name="Parker D."/>
            <person name="Richards S."/>
            <person name="Ruiz S.J."/>
            <person name="Santibanez J."/>
            <person name="Savard J."/>
            <person name="Scherer S.E."/>
            <person name="Schneider B."/>
            <person name="Sodergren E."/>
            <person name="Tautz D."/>
            <person name="Vattahil S."/>
            <person name="Villasana D."/>
            <person name="White C.S."/>
            <person name="Wright R."/>
            <person name="Park Y."/>
            <person name="Beeman R.W."/>
            <person name="Lord J."/>
            <person name="Oppert B."/>
            <person name="Lorenzen M."/>
            <person name="Brown S."/>
            <person name="Wang L."/>
            <person name="Savard J."/>
            <person name="Tautz D."/>
            <person name="Richards S."/>
            <person name="Weinstock G."/>
            <person name="Gibbs R.A."/>
            <person name="Liu Y."/>
            <person name="Worley K."/>
            <person name="Weinstock G."/>
            <person name="Elsik C.G."/>
            <person name="Reese J.T."/>
            <person name="Elhaik E."/>
            <person name="Landan G."/>
            <person name="Graur D."/>
            <person name="Arensburger P."/>
            <person name="Atkinson P."/>
            <person name="Beeman R.W."/>
            <person name="Beidler J."/>
            <person name="Brown S.J."/>
            <person name="Demuth J.P."/>
            <person name="Drury D.W."/>
            <person name="Du Y.Z."/>
            <person name="Fujiwara H."/>
            <person name="Lorenzen M."/>
            <person name="Maselli V."/>
            <person name="Osanai M."/>
            <person name="Park Y."/>
            <person name="Robertson H.M."/>
            <person name="Tu Z."/>
            <person name="Wang J.J."/>
            <person name="Wang S."/>
            <person name="Richards S."/>
            <person name="Song H."/>
            <person name="Zhang L."/>
            <person name="Sodergren E."/>
            <person name="Werner D."/>
            <person name="Stanke M."/>
            <person name="Morgenstern B."/>
            <person name="Solovyev V."/>
            <person name="Kosarev P."/>
            <person name="Brown G."/>
            <person name="Chen H.C."/>
            <person name="Ermolaeva O."/>
            <person name="Hlavina W."/>
            <person name="Kapustin Y."/>
            <person name="Kiryutin B."/>
            <person name="Kitts P."/>
            <person name="Maglott D."/>
            <person name="Pruitt K."/>
            <person name="Sapojnikov V."/>
            <person name="Souvorov A."/>
            <person name="Mackey A.J."/>
            <person name="Waterhouse R.M."/>
            <person name="Wyder S."/>
            <person name="Zdobnov E.M."/>
            <person name="Zdobnov E.M."/>
            <person name="Wyder S."/>
            <person name="Kriventseva E.V."/>
            <person name="Kadowaki T."/>
            <person name="Bork P."/>
            <person name="Aranda M."/>
            <person name="Bao R."/>
            <person name="Beermann A."/>
            <person name="Berns N."/>
            <person name="Bolognesi R."/>
            <person name="Bonneton F."/>
            <person name="Bopp D."/>
            <person name="Brown S.J."/>
            <person name="Bucher G."/>
            <person name="Butts T."/>
            <person name="Chaumot A."/>
            <person name="Denell R.E."/>
            <person name="Ferrier D.E."/>
            <person name="Friedrich M."/>
            <person name="Gordon C.M."/>
            <person name="Jindra M."/>
            <person name="Klingler M."/>
            <person name="Lan Q."/>
            <person name="Lattorff H.M."/>
            <person name="Laudet V."/>
            <person name="von Levetsow C."/>
            <person name="Liu Z."/>
            <person name="Lutz R."/>
            <person name="Lynch J.A."/>
            <person name="da Fonseca R.N."/>
            <person name="Posnien N."/>
            <person name="Reuter R."/>
            <person name="Roth S."/>
            <person name="Savard J."/>
            <person name="Schinko J.B."/>
            <person name="Schmitt C."/>
            <person name="Schoppmeier M."/>
            <person name="Schroder R."/>
            <person name="Shippy T.D."/>
            <person name="Simonnet F."/>
            <person name="Marques-Souza H."/>
            <person name="Tautz D."/>
            <person name="Tomoyasu Y."/>
            <person name="Trauner J."/>
            <person name="Van der Zee M."/>
            <person name="Vervoort M."/>
            <person name="Wittkopp N."/>
            <person name="Wimmer E.A."/>
            <person name="Yang X."/>
            <person name="Jones A.K."/>
            <person name="Sattelle D.B."/>
            <person name="Ebert P.R."/>
            <person name="Nelson D."/>
            <person name="Scott J.G."/>
            <person name="Beeman R.W."/>
            <person name="Muthukrishnan S."/>
            <person name="Kramer K.J."/>
            <person name="Arakane Y."/>
            <person name="Beeman R.W."/>
            <person name="Zhu Q."/>
            <person name="Hogenkamp D."/>
            <person name="Dixit R."/>
            <person name="Oppert B."/>
            <person name="Jiang H."/>
            <person name="Zou Z."/>
            <person name="Marshall J."/>
            <person name="Elpidina E."/>
            <person name="Vinokurov K."/>
            <person name="Oppert C."/>
            <person name="Zou Z."/>
            <person name="Evans J."/>
            <person name="Lu Z."/>
            <person name="Zhao P."/>
            <person name="Sumathipala N."/>
            <person name="Altincicek B."/>
            <person name="Vilcinskas A."/>
            <person name="Williams M."/>
            <person name="Hultmark D."/>
            <person name="Hetru C."/>
            <person name="Jiang H."/>
            <person name="Grimmelikhuijzen C.J."/>
            <person name="Hauser F."/>
            <person name="Cazzamali G."/>
            <person name="Williamson M."/>
            <person name="Park Y."/>
            <person name="Li B."/>
            <person name="Tanaka Y."/>
            <person name="Predel R."/>
            <person name="Neupert S."/>
            <person name="Schachtner J."/>
            <person name="Verleyen P."/>
            <person name="Raible F."/>
            <person name="Bork P."/>
            <person name="Friedrich M."/>
            <person name="Walden K.K."/>
            <person name="Robertson H.M."/>
            <person name="Angeli S."/>
            <person name="Foret S."/>
            <person name="Bucher G."/>
            <person name="Schuetz S."/>
            <person name="Maleszka R."/>
            <person name="Wimmer E.A."/>
            <person name="Beeman R.W."/>
            <person name="Lorenzen M."/>
            <person name="Tomoyasu Y."/>
            <person name="Miller S.C."/>
            <person name="Grossmann D."/>
            <person name="Bucher G."/>
        </authorList>
    </citation>
    <scope>NUCLEOTIDE SEQUENCE [LARGE SCALE GENOMIC DNA]</scope>
    <source>
        <strain evidence="13 14">Georgia GA2</strain>
    </source>
</reference>
<feature type="binding site" evidence="8">
    <location>
        <position position="433"/>
    </location>
    <ligand>
        <name>Na(+)</name>
        <dbReference type="ChEBI" id="CHEBI:29101"/>
        <label>1</label>
    </ligand>
</feature>
<evidence type="ECO:0000256" key="9">
    <source>
        <dbReference type="PIRSR" id="PIRSR600175-2"/>
    </source>
</evidence>
<feature type="binding site" evidence="8">
    <location>
        <position position="163"/>
    </location>
    <ligand>
        <name>Na(+)</name>
        <dbReference type="ChEBI" id="CHEBI:29101"/>
        <label>1</label>
    </ligand>
</feature>
<feature type="transmembrane region" description="Helical" evidence="12">
    <location>
        <begin position="486"/>
        <end position="511"/>
    </location>
</feature>
<dbReference type="Proteomes" id="UP000007266">
    <property type="component" value="Linkage group 9"/>
</dbReference>
<dbReference type="HOGENOM" id="CLU_006855_9_2_1"/>
<gene>
    <name evidence="13" type="primary">AUGUSTUS-3.0.2_10681</name>
    <name evidence="13" type="ORF">TcasGA2_TC010681</name>
</gene>
<dbReference type="GO" id="GO:1903804">
    <property type="term" value="P:glycine import across plasma membrane"/>
    <property type="evidence" value="ECO:0000318"/>
    <property type="project" value="GO_Central"/>
</dbReference>
<dbReference type="PANTHER" id="PTHR11616:SF303">
    <property type="entry name" value="SODIUM- AND CHLORIDE-DEPENDENT GABA TRANSPORTER INE"/>
    <property type="match status" value="1"/>
</dbReference>
<sequence length="846" mass="94103">MEPRAAAALQFNASRGHKMDAVPKRLKPEPEEAEAGPRAPSPSFRRENSTRSLRSAYVGDAKTSSESGSHLSKPLSDAASVRSWASVGMGSTDGRKMIVRRVPTSPVELFNIVNPPTPPEEYLYDGESDDGSGDDEDSVYIKPRRQTWSNKLQFVLACVGYSVGLGSVWRFPYLCYKSGGGVFLIPYAIIMIVCGVPMLYMELSVGQYTGRGPIGALGHLCPLLKGTGLGSVVISFLMSTYYSVIIAYGIYYFFTSFKAKQPWEDCSHRWNTDECWVPGKSSPSIAKPNDSQTPAEQFYDKKVLQIGDGIEDFDSLRWELVACLLCAWVMVYFAIWKSIKSSAKVRYFTATLPFLLIIVFLAKSLTLEGADKGMRYFFKPKFQLLLDAKVWVNAAAQTFNSMGIAFGSMISFASYSKYNNNILHDTLAVSFVNAITSLLVGIFAFATIGNIASEQGTSIEAVIDDGPGLIFVVYPQAMAKMPAAQLWAVLFFFMLICLALNSQFAIVEVVVTSIQDGFPAWIKKHLMCHEVLVLIICVVSLICGLPNVTQGGIYFFQLIDHYAASISIMYLAFFEVIAIAWFYGVTRLSKNVKTMTGRQPSLYFKFCWLIATPLMIFSVWVFCMIDYESPTYNNGEYHYPIWAIVIGWIISALSILCIPIYMVYVFMKSPGNTFMEKLKSSLKSDLLDKCPKCEEFDCECVVKEGEIEPMLVMHKPDSKDSNSTSVPFYIPLSRVPTVHKFDLEKVAVQRPLFLNIDKVQRHKLDNSKEDVLKNSVQNGTIPEEDRLQADDLASDSTNTEVQQEKDYSSHSNIHLVAADAANQLKTCEKGDGEVQANGGECDGAKE</sequence>
<keyword evidence="8" id="KW-0479">Metal-binding</keyword>
<feature type="compositionally biased region" description="Basic and acidic residues" evidence="11">
    <location>
        <begin position="17"/>
        <end position="30"/>
    </location>
</feature>
<evidence type="ECO:0000313" key="13">
    <source>
        <dbReference type="EMBL" id="EFA09465.2"/>
    </source>
</evidence>
<evidence type="ECO:0000256" key="6">
    <source>
        <dbReference type="ARBA" id="ARBA00022989"/>
    </source>
</evidence>
<feature type="transmembrane region" description="Helical" evidence="12">
    <location>
        <begin position="152"/>
        <end position="171"/>
    </location>
</feature>
<comment type="similarity">
    <text evidence="2 10">Belongs to the sodium:neurotransmitter symporter (SNF) (TC 2.A.22) family.</text>
</comment>
<evidence type="ECO:0000256" key="5">
    <source>
        <dbReference type="ARBA" id="ARBA00022847"/>
    </source>
</evidence>
<dbReference type="InterPro" id="IPR000175">
    <property type="entry name" value="Na/ntran_symport"/>
</dbReference>
<dbReference type="SUPFAM" id="SSF161070">
    <property type="entry name" value="SNF-like"/>
    <property type="match status" value="1"/>
</dbReference>
<feature type="region of interest" description="Disordered" evidence="11">
    <location>
        <begin position="770"/>
        <end position="810"/>
    </location>
</feature>
<dbReference type="OMA" id="SKMPYYE"/>
<evidence type="ECO:0000256" key="3">
    <source>
        <dbReference type="ARBA" id="ARBA00022448"/>
    </source>
</evidence>
<reference evidence="13 14" key="2">
    <citation type="journal article" date="2010" name="Nucleic Acids Res.">
        <title>BeetleBase in 2010: revisions to provide comprehensive genomic information for Tribolium castaneum.</title>
        <authorList>
            <person name="Kim H.S."/>
            <person name="Murphy T."/>
            <person name="Xia J."/>
            <person name="Caragea D."/>
            <person name="Park Y."/>
            <person name="Beeman R.W."/>
            <person name="Lorenzen M.D."/>
            <person name="Butcher S."/>
            <person name="Manak J.R."/>
            <person name="Brown S.J."/>
        </authorList>
    </citation>
    <scope>GENOME REANNOTATION</scope>
    <source>
        <strain evidence="13 14">Georgia GA2</strain>
    </source>
</reference>
<feature type="region of interest" description="Disordered" evidence="11">
    <location>
        <begin position="1"/>
        <end position="75"/>
    </location>
</feature>
<dbReference type="PROSITE" id="PS50267">
    <property type="entry name" value="NA_NEUROTRAN_SYMP_3"/>
    <property type="match status" value="1"/>
</dbReference>
<keyword evidence="4 10" id="KW-0812">Transmembrane</keyword>
<dbReference type="Pfam" id="PF00209">
    <property type="entry name" value="SNF"/>
    <property type="match status" value="1"/>
</dbReference>
<dbReference type="FunCoup" id="D6X2M1">
    <property type="interactions" value="19"/>
</dbReference>
<dbReference type="GO" id="GO:0035725">
    <property type="term" value="P:sodium ion transmembrane transport"/>
    <property type="evidence" value="ECO:0000318"/>
    <property type="project" value="GO_Central"/>
</dbReference>
<organism evidence="13 14">
    <name type="scientific">Tribolium castaneum</name>
    <name type="common">Red flour beetle</name>
    <dbReference type="NCBI Taxonomy" id="7070"/>
    <lineage>
        <taxon>Eukaryota</taxon>
        <taxon>Metazoa</taxon>
        <taxon>Ecdysozoa</taxon>
        <taxon>Arthropoda</taxon>
        <taxon>Hexapoda</taxon>
        <taxon>Insecta</taxon>
        <taxon>Pterygota</taxon>
        <taxon>Neoptera</taxon>
        <taxon>Endopterygota</taxon>
        <taxon>Coleoptera</taxon>
        <taxon>Polyphaga</taxon>
        <taxon>Cucujiformia</taxon>
        <taxon>Tenebrionidae</taxon>
        <taxon>Tenebrionidae incertae sedis</taxon>
        <taxon>Tribolium</taxon>
    </lineage>
</organism>
<feature type="binding site" evidence="8">
    <location>
        <position position="401"/>
    </location>
    <ligand>
        <name>Na(+)</name>
        <dbReference type="ChEBI" id="CHEBI:29101"/>
        <label>1</label>
    </ligand>
</feature>
<feature type="disulfide bond" evidence="9">
    <location>
        <begin position="266"/>
        <end position="275"/>
    </location>
</feature>
<feature type="transmembrane region" description="Helical" evidence="12">
    <location>
        <begin position="347"/>
        <end position="370"/>
    </location>
</feature>
<comment type="subcellular location">
    <subcellularLocation>
        <location evidence="1">Membrane</location>
        <topology evidence="1">Multi-pass membrane protein</topology>
    </subcellularLocation>
</comment>
<evidence type="ECO:0000313" key="14">
    <source>
        <dbReference type="Proteomes" id="UP000007266"/>
    </source>
</evidence>
<feature type="transmembrane region" description="Helical" evidence="12">
    <location>
        <begin position="562"/>
        <end position="585"/>
    </location>
</feature>
<dbReference type="PROSITE" id="PS00610">
    <property type="entry name" value="NA_NEUROTRAN_SYMP_1"/>
    <property type="match status" value="1"/>
</dbReference>
<feature type="transmembrane region" description="Helical" evidence="12">
    <location>
        <begin position="427"/>
        <end position="448"/>
    </location>
</feature>
<keyword evidence="8" id="KW-0915">Sodium</keyword>
<feature type="transmembrane region" description="Helical" evidence="12">
    <location>
        <begin position="232"/>
        <end position="254"/>
    </location>
</feature>
<dbReference type="InterPro" id="IPR037272">
    <property type="entry name" value="SNS_sf"/>
</dbReference>
<evidence type="ECO:0000256" key="12">
    <source>
        <dbReference type="SAM" id="Phobius"/>
    </source>
</evidence>
<dbReference type="PRINTS" id="PR00176">
    <property type="entry name" value="NANEUSMPORT"/>
</dbReference>
<feature type="transmembrane region" description="Helical" evidence="12">
    <location>
        <begin position="531"/>
        <end position="556"/>
    </location>
</feature>
<keyword evidence="3 10" id="KW-0813">Transport</keyword>
<evidence type="ECO:0000256" key="2">
    <source>
        <dbReference type="ARBA" id="ARBA00006459"/>
    </source>
</evidence>
<keyword evidence="5 10" id="KW-0769">Symport</keyword>
<dbReference type="OrthoDB" id="6581954at2759"/>
<keyword evidence="6 12" id="KW-1133">Transmembrane helix</keyword>
<feature type="transmembrane region" description="Helical" evidence="12">
    <location>
        <begin position="390"/>
        <end position="415"/>
    </location>
</feature>
<feature type="binding site" evidence="8">
    <location>
        <position position="502"/>
    </location>
    <ligand>
        <name>Na(+)</name>
        <dbReference type="ChEBI" id="CHEBI:29101"/>
        <label>1</label>
    </ligand>
</feature>
<evidence type="ECO:0000256" key="11">
    <source>
        <dbReference type="SAM" id="MobiDB-lite"/>
    </source>
</evidence>
<feature type="binding site" evidence="8">
    <location>
        <position position="498"/>
    </location>
    <ligand>
        <name>Na(+)</name>
        <dbReference type="ChEBI" id="CHEBI:29101"/>
        <label>1</label>
    </ligand>
</feature>
<accession>D6X2M1</accession>
<dbReference type="PANTHER" id="PTHR11616">
    <property type="entry name" value="SODIUM/CHLORIDE DEPENDENT TRANSPORTER"/>
    <property type="match status" value="1"/>
</dbReference>
<dbReference type="eggNOG" id="KOG3660">
    <property type="taxonomic scope" value="Eukaryota"/>
</dbReference>
<keyword evidence="14" id="KW-1185">Reference proteome</keyword>
<feature type="transmembrane region" description="Helical" evidence="12">
    <location>
        <begin position="639"/>
        <end position="667"/>
    </location>
</feature>
<dbReference type="GO" id="GO:0005886">
    <property type="term" value="C:plasma membrane"/>
    <property type="evidence" value="ECO:0000318"/>
    <property type="project" value="GO_Central"/>
</dbReference>
<protein>
    <recommendedName>
        <fullName evidence="10">Transporter</fullName>
    </recommendedName>
</protein>
<dbReference type="EMBL" id="KQ971372">
    <property type="protein sequence ID" value="EFA09465.2"/>
    <property type="molecule type" value="Genomic_DNA"/>
</dbReference>
<evidence type="ECO:0000256" key="7">
    <source>
        <dbReference type="ARBA" id="ARBA00023136"/>
    </source>
</evidence>
<feature type="transmembrane region" description="Helical" evidence="12">
    <location>
        <begin position="183"/>
        <end position="201"/>
    </location>
</feature>
<dbReference type="GO" id="GO:0046872">
    <property type="term" value="F:metal ion binding"/>
    <property type="evidence" value="ECO:0007669"/>
    <property type="project" value="UniProtKB-KW"/>
</dbReference>
<keyword evidence="7 12" id="KW-0472">Membrane</keyword>
<feature type="transmembrane region" description="Helical" evidence="12">
    <location>
        <begin position="316"/>
        <end position="335"/>
    </location>
</feature>
<feature type="binding site" evidence="8">
    <location>
        <position position="160"/>
    </location>
    <ligand>
        <name>Na(+)</name>
        <dbReference type="ChEBI" id="CHEBI:29101"/>
        <label>1</label>
    </ligand>
</feature>
<feature type="transmembrane region" description="Helical" evidence="12">
    <location>
        <begin position="606"/>
        <end position="627"/>
    </location>
</feature>
<evidence type="ECO:0000256" key="8">
    <source>
        <dbReference type="PIRSR" id="PIRSR600175-1"/>
    </source>
</evidence>
<dbReference type="GO" id="GO:0005283">
    <property type="term" value="F:amino acid:sodium symporter activity"/>
    <property type="evidence" value="ECO:0000318"/>
    <property type="project" value="GO_Central"/>
</dbReference>
<evidence type="ECO:0000256" key="10">
    <source>
        <dbReference type="RuleBase" id="RU003732"/>
    </source>
</evidence>
<proteinExistence type="inferred from homology"/>
<dbReference type="InParanoid" id="D6X2M1"/>